<name>A0A848LPR0_9BACT</name>
<proteinExistence type="predicted"/>
<dbReference type="AlphaFoldDB" id="A0A848LPR0"/>
<dbReference type="Proteomes" id="UP000518300">
    <property type="component" value="Unassembled WGS sequence"/>
</dbReference>
<dbReference type="RefSeq" id="WP_169348901.1">
    <property type="nucleotide sequence ID" value="NZ_JABBJJ010000197.1"/>
</dbReference>
<comment type="caution">
    <text evidence="1">The sequence shown here is derived from an EMBL/GenBank/DDBJ whole genome shotgun (WGS) entry which is preliminary data.</text>
</comment>
<protein>
    <submittedName>
        <fullName evidence="1">Uncharacterized protein</fullName>
    </submittedName>
</protein>
<reference evidence="1 2" key="1">
    <citation type="submission" date="2020-04" db="EMBL/GenBank/DDBJ databases">
        <title>Draft genome of Pyxidicoccus fallax type strain.</title>
        <authorList>
            <person name="Whitworth D.E."/>
        </authorList>
    </citation>
    <scope>NUCLEOTIDE SEQUENCE [LARGE SCALE GENOMIC DNA]</scope>
    <source>
        <strain evidence="1 2">DSM 14698</strain>
    </source>
</reference>
<sequence>MGPRSGRAVFVVMGLDQTGGRYTVQWLDGTCNYIGYSVQEGSYCTRNIYWGVTQQRVQVIDNWTGAVSPILTAYAEYETDM</sequence>
<evidence type="ECO:0000313" key="1">
    <source>
        <dbReference type="EMBL" id="NMO19659.1"/>
    </source>
</evidence>
<dbReference type="EMBL" id="JABBJJ010000197">
    <property type="protein sequence ID" value="NMO19659.1"/>
    <property type="molecule type" value="Genomic_DNA"/>
</dbReference>
<evidence type="ECO:0000313" key="2">
    <source>
        <dbReference type="Proteomes" id="UP000518300"/>
    </source>
</evidence>
<keyword evidence="2" id="KW-1185">Reference proteome</keyword>
<organism evidence="1 2">
    <name type="scientific">Pyxidicoccus fallax</name>
    <dbReference type="NCBI Taxonomy" id="394095"/>
    <lineage>
        <taxon>Bacteria</taxon>
        <taxon>Pseudomonadati</taxon>
        <taxon>Myxococcota</taxon>
        <taxon>Myxococcia</taxon>
        <taxon>Myxococcales</taxon>
        <taxon>Cystobacterineae</taxon>
        <taxon>Myxococcaceae</taxon>
        <taxon>Pyxidicoccus</taxon>
    </lineage>
</organism>
<gene>
    <name evidence="1" type="ORF">HG543_33010</name>
</gene>
<accession>A0A848LPR0</accession>